<dbReference type="GO" id="GO:0003690">
    <property type="term" value="F:double-stranded DNA binding"/>
    <property type="evidence" value="ECO:0007669"/>
    <property type="project" value="TreeGrafter"/>
</dbReference>
<comment type="subcellular location">
    <subcellularLocation>
        <location evidence="1">Nucleus</location>
    </subcellularLocation>
</comment>
<organism evidence="10 11">
    <name type="scientific">Pieris macdunnoughi</name>
    <dbReference type="NCBI Taxonomy" id="345717"/>
    <lineage>
        <taxon>Eukaryota</taxon>
        <taxon>Metazoa</taxon>
        <taxon>Ecdysozoa</taxon>
        <taxon>Arthropoda</taxon>
        <taxon>Hexapoda</taxon>
        <taxon>Insecta</taxon>
        <taxon>Pterygota</taxon>
        <taxon>Neoptera</taxon>
        <taxon>Endopterygota</taxon>
        <taxon>Lepidoptera</taxon>
        <taxon>Glossata</taxon>
        <taxon>Ditrysia</taxon>
        <taxon>Papilionoidea</taxon>
        <taxon>Pieridae</taxon>
        <taxon>Pierinae</taxon>
        <taxon>Pieris</taxon>
    </lineage>
</organism>
<dbReference type="InterPro" id="IPR010347">
    <property type="entry name" value="Tdp1"/>
</dbReference>
<evidence type="ECO:0000256" key="7">
    <source>
        <dbReference type="ARBA" id="ARBA00023204"/>
    </source>
</evidence>
<dbReference type="SUPFAM" id="SSF56024">
    <property type="entry name" value="Phospholipase D/nuclease"/>
    <property type="match status" value="1"/>
</dbReference>
<evidence type="ECO:0000256" key="3">
    <source>
        <dbReference type="ARBA" id="ARBA00022722"/>
    </source>
</evidence>
<keyword evidence="4" id="KW-0227">DNA damage</keyword>
<keyword evidence="5" id="KW-0378">Hydrolase</keyword>
<evidence type="ECO:0000256" key="6">
    <source>
        <dbReference type="ARBA" id="ARBA00022839"/>
    </source>
</evidence>
<dbReference type="Gene3D" id="3.30.870.10">
    <property type="entry name" value="Endonuclease Chain A"/>
    <property type="match status" value="1"/>
</dbReference>
<gene>
    <name evidence="10" type="ORF">PMACD_LOCUS10534</name>
</gene>
<name>A0A821UKZ2_9NEOP</name>
<sequence length="80" mass="9053">MAAYYLLTSGNISKAAWGSINKGNKALRIMSYEAGVLLLPRFVINEDLFPLSDKTHRLIIPYDIPPIKYTSDMSPWVSDY</sequence>
<comment type="caution">
    <text evidence="10">The sequence shown here is derived from an EMBL/GenBank/DDBJ whole genome shotgun (WGS) entry which is preliminary data.</text>
</comment>
<keyword evidence="6" id="KW-0269">Exonuclease</keyword>
<evidence type="ECO:0000256" key="4">
    <source>
        <dbReference type="ARBA" id="ARBA00022763"/>
    </source>
</evidence>
<protein>
    <recommendedName>
        <fullName evidence="12">Tyrosyl-DNA phosphodiesterase</fullName>
    </recommendedName>
</protein>
<accession>A0A821UKZ2</accession>
<evidence type="ECO:0008006" key="12">
    <source>
        <dbReference type="Google" id="ProtNLM"/>
    </source>
</evidence>
<reference evidence="10" key="1">
    <citation type="submission" date="2021-02" db="EMBL/GenBank/DDBJ databases">
        <authorList>
            <person name="Steward A R."/>
        </authorList>
    </citation>
    <scope>NUCLEOTIDE SEQUENCE</scope>
</reference>
<comment type="similarity">
    <text evidence="2">Belongs to the tyrosyl-DNA phosphodiesterase family.</text>
</comment>
<dbReference type="GO" id="GO:0006281">
    <property type="term" value="P:DNA repair"/>
    <property type="evidence" value="ECO:0007669"/>
    <property type="project" value="UniProtKB-KW"/>
</dbReference>
<evidence type="ECO:0000256" key="1">
    <source>
        <dbReference type="ARBA" id="ARBA00004123"/>
    </source>
</evidence>
<evidence type="ECO:0000256" key="9">
    <source>
        <dbReference type="PIRSR" id="PIRSR610347-3"/>
    </source>
</evidence>
<keyword evidence="11" id="KW-1185">Reference proteome</keyword>
<dbReference type="PANTHER" id="PTHR12415">
    <property type="entry name" value="TYROSYL-DNA PHOSPHODIESTERASE 1"/>
    <property type="match status" value="1"/>
</dbReference>
<evidence type="ECO:0000256" key="2">
    <source>
        <dbReference type="ARBA" id="ARBA00010205"/>
    </source>
</evidence>
<dbReference type="GO" id="GO:0003697">
    <property type="term" value="F:single-stranded DNA binding"/>
    <property type="evidence" value="ECO:0007669"/>
    <property type="project" value="TreeGrafter"/>
</dbReference>
<evidence type="ECO:0000313" key="10">
    <source>
        <dbReference type="EMBL" id="CAF4891785.1"/>
    </source>
</evidence>
<dbReference type="PANTHER" id="PTHR12415:SF0">
    <property type="entry name" value="TYROSYL-DNA PHOSPHODIESTERASE 1"/>
    <property type="match status" value="1"/>
</dbReference>
<feature type="site" description="Interaction with DNA" evidence="9">
    <location>
        <position position="13"/>
    </location>
</feature>
<dbReference type="OrthoDB" id="47785at2759"/>
<dbReference type="AlphaFoldDB" id="A0A821UKZ2"/>
<dbReference type="Pfam" id="PF06087">
    <property type="entry name" value="Tyr-DNA_phospho"/>
    <property type="match status" value="1"/>
</dbReference>
<dbReference type="EMBL" id="CAJOBZ010000031">
    <property type="protein sequence ID" value="CAF4891785.1"/>
    <property type="molecule type" value="Genomic_DNA"/>
</dbReference>
<dbReference type="GO" id="GO:0017005">
    <property type="term" value="F:3'-tyrosyl-DNA phosphodiesterase activity"/>
    <property type="evidence" value="ECO:0007669"/>
    <property type="project" value="TreeGrafter"/>
</dbReference>
<keyword evidence="7" id="KW-0234">DNA repair</keyword>
<evidence type="ECO:0000313" key="11">
    <source>
        <dbReference type="Proteomes" id="UP000663880"/>
    </source>
</evidence>
<evidence type="ECO:0000256" key="8">
    <source>
        <dbReference type="ARBA" id="ARBA00023242"/>
    </source>
</evidence>
<evidence type="ECO:0000256" key="5">
    <source>
        <dbReference type="ARBA" id="ARBA00022801"/>
    </source>
</evidence>
<keyword evidence="3" id="KW-0540">Nuclease</keyword>
<dbReference type="GO" id="GO:0004527">
    <property type="term" value="F:exonuclease activity"/>
    <property type="evidence" value="ECO:0007669"/>
    <property type="project" value="UniProtKB-KW"/>
</dbReference>
<dbReference type="Proteomes" id="UP000663880">
    <property type="component" value="Unassembled WGS sequence"/>
</dbReference>
<keyword evidence="8" id="KW-0539">Nucleus</keyword>
<proteinExistence type="inferred from homology"/>
<dbReference type="GO" id="GO:0005634">
    <property type="term" value="C:nucleus"/>
    <property type="evidence" value="ECO:0007669"/>
    <property type="project" value="UniProtKB-SubCell"/>
</dbReference>